<dbReference type="Proteomes" id="UP000824107">
    <property type="component" value="Unassembled WGS sequence"/>
</dbReference>
<proteinExistence type="predicted"/>
<organism evidence="1 2">
    <name type="scientific">Candidatus Scatocola faecipullorum</name>
    <dbReference type="NCBI Taxonomy" id="2840917"/>
    <lineage>
        <taxon>Bacteria</taxon>
        <taxon>Pseudomonadati</taxon>
        <taxon>Pseudomonadota</taxon>
        <taxon>Alphaproteobacteria</taxon>
        <taxon>Rhodospirillales</taxon>
        <taxon>Rhodospirillaceae</taxon>
        <taxon>Rhodospirillaceae incertae sedis</taxon>
        <taxon>Candidatus Scatocola</taxon>
    </lineage>
</organism>
<reference evidence="1" key="2">
    <citation type="journal article" date="2021" name="PeerJ">
        <title>Extensive microbial diversity within the chicken gut microbiome revealed by metagenomics and culture.</title>
        <authorList>
            <person name="Gilroy R."/>
            <person name="Ravi A."/>
            <person name="Getino M."/>
            <person name="Pursley I."/>
            <person name="Horton D.L."/>
            <person name="Alikhan N.F."/>
            <person name="Baker D."/>
            <person name="Gharbi K."/>
            <person name="Hall N."/>
            <person name="Watson M."/>
            <person name="Adriaenssens E.M."/>
            <person name="Foster-Nyarko E."/>
            <person name="Jarju S."/>
            <person name="Secka A."/>
            <person name="Antonio M."/>
            <person name="Oren A."/>
            <person name="Chaudhuri R.R."/>
            <person name="La Ragione R."/>
            <person name="Hildebrand F."/>
            <person name="Pallen M.J."/>
        </authorList>
    </citation>
    <scope>NUCLEOTIDE SEQUENCE</scope>
    <source>
        <strain evidence="1">ChiW3-316</strain>
    </source>
</reference>
<evidence type="ECO:0000313" key="2">
    <source>
        <dbReference type="Proteomes" id="UP000824107"/>
    </source>
</evidence>
<protein>
    <submittedName>
        <fullName evidence="1">Uncharacterized protein</fullName>
    </submittedName>
</protein>
<reference evidence="1" key="1">
    <citation type="submission" date="2020-10" db="EMBL/GenBank/DDBJ databases">
        <authorList>
            <person name="Gilroy R."/>
        </authorList>
    </citation>
    <scope>NUCLEOTIDE SEQUENCE</scope>
    <source>
        <strain evidence="1">ChiW3-316</strain>
    </source>
</reference>
<gene>
    <name evidence="1" type="ORF">IAD20_08540</name>
</gene>
<comment type="caution">
    <text evidence="1">The sequence shown here is derived from an EMBL/GenBank/DDBJ whole genome shotgun (WGS) entry which is preliminary data.</text>
</comment>
<dbReference type="EMBL" id="DVNC01000059">
    <property type="protein sequence ID" value="HIU54109.1"/>
    <property type="molecule type" value="Genomic_DNA"/>
</dbReference>
<evidence type="ECO:0000313" key="1">
    <source>
        <dbReference type="EMBL" id="HIU54109.1"/>
    </source>
</evidence>
<accession>A0A9D1SBB3</accession>
<sequence length="209" mass="24542">MKIKTVFSDFGLFADERANFFQYRRTDGRFIVRPLQPYLKNEHLELFRFEKEDGVFYAPVQLRRSGRKLVSRLMDVVGGHRFYKLLGEGLAFCEKGHLWRRGCRFEICEWRIFFPDAFGDLAEVTRRLVDRRKAYICAVESENGVLSVKINAFADGITTCCYRCEGGDCILQERPEAENSMFENFRGDRREMPIGWSELEDENAFLLED</sequence>
<dbReference type="AlphaFoldDB" id="A0A9D1SBB3"/>
<name>A0A9D1SBB3_9PROT</name>